<evidence type="ECO:0000256" key="3">
    <source>
        <dbReference type="ARBA" id="ARBA00023125"/>
    </source>
</evidence>
<dbReference type="InterPro" id="IPR012787">
    <property type="entry name" value="TF_PcaQ"/>
</dbReference>
<dbReference type="InterPro" id="IPR005119">
    <property type="entry name" value="LysR_subst-bd"/>
</dbReference>
<dbReference type="Pfam" id="PF03466">
    <property type="entry name" value="LysR_substrate"/>
    <property type="match status" value="1"/>
</dbReference>
<dbReference type="SUPFAM" id="SSF53850">
    <property type="entry name" value="Periplasmic binding protein-like II"/>
    <property type="match status" value="1"/>
</dbReference>
<evidence type="ECO:0000259" key="5">
    <source>
        <dbReference type="PROSITE" id="PS50931"/>
    </source>
</evidence>
<dbReference type="InterPro" id="IPR036388">
    <property type="entry name" value="WH-like_DNA-bd_sf"/>
</dbReference>
<dbReference type="NCBIfam" id="TIGR02424">
    <property type="entry name" value="TF_pcaQ"/>
    <property type="match status" value="1"/>
</dbReference>
<reference evidence="6 7" key="1">
    <citation type="submission" date="2024-05" db="EMBL/GenBank/DDBJ databases">
        <title>Neorhizobium sp. Rsf11, a plant growth promoting and heavy metal resistant PAH-degrader.</title>
        <authorList>
            <person name="Golubev S.N."/>
            <person name="Muratova A.Y."/>
            <person name="Markelova M.I."/>
        </authorList>
    </citation>
    <scope>NUCLEOTIDE SEQUENCE [LARGE SCALE GENOMIC DNA]</scope>
    <source>
        <strain evidence="6 7">Rsf11</strain>
    </source>
</reference>
<dbReference type="RefSeq" id="WP_348863541.1">
    <property type="nucleotide sequence ID" value="NZ_JBEAAL010000014.1"/>
</dbReference>
<accession>A0ABV0M769</accession>
<dbReference type="InterPro" id="IPR000847">
    <property type="entry name" value="LysR_HTH_N"/>
</dbReference>
<evidence type="ECO:0000256" key="2">
    <source>
        <dbReference type="ARBA" id="ARBA00023015"/>
    </source>
</evidence>
<dbReference type="InterPro" id="IPR036390">
    <property type="entry name" value="WH_DNA-bd_sf"/>
</dbReference>
<keyword evidence="3" id="KW-0238">DNA-binding</keyword>
<dbReference type="PANTHER" id="PTHR30419">
    <property type="entry name" value="HTH-TYPE TRANSCRIPTIONAL REGULATOR YBHD"/>
    <property type="match status" value="1"/>
</dbReference>
<evidence type="ECO:0000256" key="1">
    <source>
        <dbReference type="ARBA" id="ARBA00009437"/>
    </source>
</evidence>
<feature type="domain" description="HTH lysR-type" evidence="5">
    <location>
        <begin position="6"/>
        <end position="63"/>
    </location>
</feature>
<name>A0ABV0M769_9HYPH</name>
<dbReference type="Proteomes" id="UP001496627">
    <property type="component" value="Unassembled WGS sequence"/>
</dbReference>
<comment type="similarity">
    <text evidence="1">Belongs to the LysR transcriptional regulatory family.</text>
</comment>
<dbReference type="EMBL" id="JBEAAL010000014">
    <property type="protein sequence ID" value="MEQ1406804.1"/>
    <property type="molecule type" value="Genomic_DNA"/>
</dbReference>
<dbReference type="SUPFAM" id="SSF46785">
    <property type="entry name" value="Winged helix' DNA-binding domain"/>
    <property type="match status" value="1"/>
</dbReference>
<evidence type="ECO:0000313" key="6">
    <source>
        <dbReference type="EMBL" id="MEQ1406804.1"/>
    </source>
</evidence>
<evidence type="ECO:0000256" key="4">
    <source>
        <dbReference type="ARBA" id="ARBA00023163"/>
    </source>
</evidence>
<dbReference type="PRINTS" id="PR00039">
    <property type="entry name" value="HTHLYSR"/>
</dbReference>
<dbReference type="PROSITE" id="PS50931">
    <property type="entry name" value="HTH_LYSR"/>
    <property type="match status" value="1"/>
</dbReference>
<dbReference type="Gene3D" id="1.10.10.10">
    <property type="entry name" value="Winged helix-like DNA-binding domain superfamily/Winged helix DNA-binding domain"/>
    <property type="match status" value="1"/>
</dbReference>
<gene>
    <name evidence="6" type="primary">pcaQ</name>
    <name evidence="6" type="ORF">ABK249_17895</name>
</gene>
<sequence length="308" mass="33485">MINSRIKFRHLYTFIEVARQKSVVRAAEILNVSQPAVTKTIRELEEALGVAVFEREGRGIRITRYGEVFLRHAGAALTALRQGMDSVSQELFDSAPPVRIGALPTVSTRIMPRAMMLFLAEKTGSRVKIVTGDNAVLMEQLRVGDLDLVVGRLASPEKMAGLSFEHLYSEQVVFIVRPGHPLLDGRRSIFEGLADYPVLMPTRGSIIRPSVEQFLIANGVATLPVQVETISDAFGRVFVRSSEAVWIISAGVVAGDVADGTLATLPIDTSETRGPVGLTIRADSNPSAPLSILMQTIRQAAVEIMPGR</sequence>
<keyword evidence="4" id="KW-0804">Transcription</keyword>
<dbReference type="InterPro" id="IPR050950">
    <property type="entry name" value="HTH-type_LysR_regulators"/>
</dbReference>
<keyword evidence="2" id="KW-0805">Transcription regulation</keyword>
<keyword evidence="7" id="KW-1185">Reference proteome</keyword>
<dbReference type="PANTHER" id="PTHR30419:SF8">
    <property type="entry name" value="NITROGEN ASSIMILATION TRANSCRIPTIONAL ACTIVATOR-RELATED"/>
    <property type="match status" value="1"/>
</dbReference>
<organism evidence="6 7">
    <name type="scientific">Neorhizobium phenanthreniclasticum</name>
    <dbReference type="NCBI Taxonomy" id="3157917"/>
    <lineage>
        <taxon>Bacteria</taxon>
        <taxon>Pseudomonadati</taxon>
        <taxon>Pseudomonadota</taxon>
        <taxon>Alphaproteobacteria</taxon>
        <taxon>Hyphomicrobiales</taxon>
        <taxon>Rhizobiaceae</taxon>
        <taxon>Rhizobium/Agrobacterium group</taxon>
        <taxon>Neorhizobium</taxon>
    </lineage>
</organism>
<evidence type="ECO:0000313" key="7">
    <source>
        <dbReference type="Proteomes" id="UP001496627"/>
    </source>
</evidence>
<proteinExistence type="inferred from homology"/>
<dbReference type="Gene3D" id="3.40.190.10">
    <property type="entry name" value="Periplasmic binding protein-like II"/>
    <property type="match status" value="2"/>
</dbReference>
<protein>
    <submittedName>
        <fullName evidence="6">Pca operon transcription factor PcaQ</fullName>
    </submittedName>
</protein>
<dbReference type="Pfam" id="PF00126">
    <property type="entry name" value="HTH_1"/>
    <property type="match status" value="1"/>
</dbReference>
<comment type="caution">
    <text evidence="6">The sequence shown here is derived from an EMBL/GenBank/DDBJ whole genome shotgun (WGS) entry which is preliminary data.</text>
</comment>